<sequence length="148" mass="16379">MELDSAELIKIVNCLKQTRFFKVLSPQAMWQIANICRVRSFHAGELIMEEGSEAQGIFIITKGKVEIFKTSKAAEMLHLAELKENDLFGEISILDALETTASAKAISDVDCFFISSFDFTTEVQSHPEIAIQLLRLLGANLRDAANGA</sequence>
<dbReference type="Pfam" id="PF00027">
    <property type="entry name" value="cNMP_binding"/>
    <property type="match status" value="1"/>
</dbReference>
<dbReference type="CDD" id="cd00038">
    <property type="entry name" value="CAP_ED"/>
    <property type="match status" value="1"/>
</dbReference>
<dbReference type="Proteomes" id="UP000054725">
    <property type="component" value="Unassembled WGS sequence"/>
</dbReference>
<evidence type="ECO:0000259" key="1">
    <source>
        <dbReference type="PROSITE" id="PS50042"/>
    </source>
</evidence>
<name>A0A0W0WTT1_9GAMM</name>
<dbReference type="PANTHER" id="PTHR23011:SF28">
    <property type="entry name" value="CYCLIC NUCLEOTIDE-BINDING DOMAIN CONTAINING PROTEIN"/>
    <property type="match status" value="1"/>
</dbReference>
<dbReference type="Gene3D" id="2.60.120.10">
    <property type="entry name" value="Jelly Rolls"/>
    <property type="match status" value="1"/>
</dbReference>
<comment type="caution">
    <text evidence="2">The sequence shown here is derived from an EMBL/GenBank/DDBJ whole genome shotgun (WGS) entry which is preliminary data.</text>
</comment>
<dbReference type="OrthoDB" id="6881322at2"/>
<protein>
    <submittedName>
        <fullName evidence="2">Cyclic nucleotide-binding protein</fullName>
    </submittedName>
</protein>
<feature type="domain" description="Cyclic nucleotide-binding" evidence="1">
    <location>
        <begin position="20"/>
        <end position="119"/>
    </location>
</feature>
<keyword evidence="3" id="KW-1185">Reference proteome</keyword>
<dbReference type="InterPro" id="IPR018490">
    <property type="entry name" value="cNMP-bd_dom_sf"/>
</dbReference>
<dbReference type="EMBL" id="LNYO01000013">
    <property type="protein sequence ID" value="KTD35701.1"/>
    <property type="molecule type" value="Genomic_DNA"/>
</dbReference>
<dbReference type="PANTHER" id="PTHR23011">
    <property type="entry name" value="CYCLIC NUCLEOTIDE-BINDING DOMAIN CONTAINING PROTEIN"/>
    <property type="match status" value="1"/>
</dbReference>
<dbReference type="PATRIC" id="fig|45070.6.peg.729"/>
<organism evidence="2 3">
    <name type="scientific">Legionella nautarum</name>
    <dbReference type="NCBI Taxonomy" id="45070"/>
    <lineage>
        <taxon>Bacteria</taxon>
        <taxon>Pseudomonadati</taxon>
        <taxon>Pseudomonadota</taxon>
        <taxon>Gammaproteobacteria</taxon>
        <taxon>Legionellales</taxon>
        <taxon>Legionellaceae</taxon>
        <taxon>Legionella</taxon>
    </lineage>
</organism>
<dbReference type="InterPro" id="IPR014710">
    <property type="entry name" value="RmlC-like_jellyroll"/>
</dbReference>
<dbReference type="PROSITE" id="PS50042">
    <property type="entry name" value="CNMP_BINDING_3"/>
    <property type="match status" value="1"/>
</dbReference>
<evidence type="ECO:0000313" key="2">
    <source>
        <dbReference type="EMBL" id="KTD35701.1"/>
    </source>
</evidence>
<evidence type="ECO:0000313" key="3">
    <source>
        <dbReference type="Proteomes" id="UP000054725"/>
    </source>
</evidence>
<dbReference type="InterPro" id="IPR000595">
    <property type="entry name" value="cNMP-bd_dom"/>
</dbReference>
<dbReference type="AlphaFoldDB" id="A0A0W0WTT1"/>
<proteinExistence type="predicted"/>
<dbReference type="SUPFAM" id="SSF51206">
    <property type="entry name" value="cAMP-binding domain-like"/>
    <property type="match status" value="1"/>
</dbReference>
<accession>A0A0W0WTT1</accession>
<dbReference type="SMART" id="SM00100">
    <property type="entry name" value="cNMP"/>
    <property type="match status" value="1"/>
</dbReference>
<gene>
    <name evidence="2" type="ORF">Lnau_0685</name>
</gene>
<reference evidence="2 3" key="1">
    <citation type="submission" date="2015-11" db="EMBL/GenBank/DDBJ databases">
        <title>Genomic analysis of 38 Legionella species identifies large and diverse effector repertoires.</title>
        <authorList>
            <person name="Burstein D."/>
            <person name="Amaro F."/>
            <person name="Zusman T."/>
            <person name="Lifshitz Z."/>
            <person name="Cohen O."/>
            <person name="Gilbert J.A."/>
            <person name="Pupko T."/>
            <person name="Shuman H.A."/>
            <person name="Segal G."/>
        </authorList>
    </citation>
    <scope>NUCLEOTIDE SEQUENCE [LARGE SCALE GENOMIC DNA]</scope>
    <source>
        <strain evidence="2 3">ATCC 49506</strain>
    </source>
</reference>
<dbReference type="STRING" id="45070.Lnau_0685"/>